<dbReference type="PANTHER" id="PTHR30126:SF25">
    <property type="entry name" value="HTH-TYPE TRANSCRIPTIONAL REGULATOR METR"/>
    <property type="match status" value="1"/>
</dbReference>
<dbReference type="Pfam" id="PF03466">
    <property type="entry name" value="LysR_substrate"/>
    <property type="match status" value="1"/>
</dbReference>
<accession>A0ABQ3KYT7</accession>
<gene>
    <name evidence="6" type="ORF">GCM10010919_05210</name>
</gene>
<dbReference type="Pfam" id="PF00126">
    <property type="entry name" value="HTH_1"/>
    <property type="match status" value="1"/>
</dbReference>
<reference evidence="7" key="1">
    <citation type="journal article" date="2019" name="Int. J. Syst. Evol. Microbiol.">
        <title>The Global Catalogue of Microorganisms (GCM) 10K type strain sequencing project: providing services to taxonomists for standard genome sequencing and annotation.</title>
        <authorList>
            <consortium name="The Broad Institute Genomics Platform"/>
            <consortium name="The Broad Institute Genome Sequencing Center for Infectious Disease"/>
            <person name="Wu L."/>
            <person name="Ma J."/>
        </authorList>
    </citation>
    <scope>NUCLEOTIDE SEQUENCE [LARGE SCALE GENOMIC DNA]</scope>
    <source>
        <strain evidence="7">CGMCC 1.7003</strain>
    </source>
</reference>
<organism evidence="6 7">
    <name type="scientific">Alishewanella longhuensis</name>
    <dbReference type="NCBI Taxonomy" id="1091037"/>
    <lineage>
        <taxon>Bacteria</taxon>
        <taxon>Pseudomonadati</taxon>
        <taxon>Pseudomonadota</taxon>
        <taxon>Gammaproteobacteria</taxon>
        <taxon>Alteromonadales</taxon>
        <taxon>Alteromonadaceae</taxon>
        <taxon>Alishewanella</taxon>
    </lineage>
</organism>
<feature type="domain" description="HTH lysR-type" evidence="5">
    <location>
        <begin position="2"/>
        <end position="59"/>
    </location>
</feature>
<evidence type="ECO:0000313" key="6">
    <source>
        <dbReference type="EMBL" id="GHG61107.1"/>
    </source>
</evidence>
<evidence type="ECO:0000313" key="7">
    <source>
        <dbReference type="Proteomes" id="UP000659697"/>
    </source>
</evidence>
<keyword evidence="2" id="KW-0805">Transcription regulation</keyword>
<evidence type="ECO:0000259" key="5">
    <source>
        <dbReference type="PROSITE" id="PS50931"/>
    </source>
</evidence>
<dbReference type="Proteomes" id="UP000659697">
    <property type="component" value="Unassembled WGS sequence"/>
</dbReference>
<evidence type="ECO:0000256" key="1">
    <source>
        <dbReference type="ARBA" id="ARBA00009437"/>
    </source>
</evidence>
<evidence type="ECO:0000256" key="3">
    <source>
        <dbReference type="ARBA" id="ARBA00023125"/>
    </source>
</evidence>
<dbReference type="EMBL" id="BNAO01000001">
    <property type="protein sequence ID" value="GHG61107.1"/>
    <property type="molecule type" value="Genomic_DNA"/>
</dbReference>
<dbReference type="Gene3D" id="3.40.190.10">
    <property type="entry name" value="Periplasmic binding protein-like II"/>
    <property type="match status" value="2"/>
</dbReference>
<dbReference type="PANTHER" id="PTHR30126">
    <property type="entry name" value="HTH-TYPE TRANSCRIPTIONAL REGULATOR"/>
    <property type="match status" value="1"/>
</dbReference>
<keyword evidence="7" id="KW-1185">Reference proteome</keyword>
<dbReference type="InterPro" id="IPR000847">
    <property type="entry name" value="LysR_HTH_N"/>
</dbReference>
<evidence type="ECO:0000256" key="2">
    <source>
        <dbReference type="ARBA" id="ARBA00023015"/>
    </source>
</evidence>
<dbReference type="SUPFAM" id="SSF46785">
    <property type="entry name" value="Winged helix' DNA-binding domain"/>
    <property type="match status" value="1"/>
</dbReference>
<proteinExistence type="inferred from homology"/>
<dbReference type="InterPro" id="IPR036388">
    <property type="entry name" value="WH-like_DNA-bd_sf"/>
</dbReference>
<sequence length="299" mass="33402">MIELKHLKTLSMLAQSGSLQATAEQLFVTQSALSHQLKQLEQRLGTSLFERKSQPVRFTAAGQELLALAQRVLPDVVNTTRRVLAEQQSRAELVLSVECHACFHWLLPAVRAFKQQFPALDMQFSADIEHDAVTALLKGDLDLVLTTDLRSEAQLVVQPLFELELVLLLSPEHPLAAADYIQPAQLENATILSYPIPEERQDLFRIFLKDTAFHGRVRHVAQGSQIVQLVAAGQGIAALPRWMAQPYDSQGLLLTKALGATGLWRPMYLLHRPDSKQQHALRDFAKQLQQAAPCSTRLL</sequence>
<keyword evidence="3" id="KW-0238">DNA-binding</keyword>
<dbReference type="SUPFAM" id="SSF53850">
    <property type="entry name" value="Periplasmic binding protein-like II"/>
    <property type="match status" value="1"/>
</dbReference>
<name>A0ABQ3KYT7_9ALTE</name>
<comment type="caution">
    <text evidence="6">The sequence shown here is derived from an EMBL/GenBank/DDBJ whole genome shotgun (WGS) entry which is preliminary data.</text>
</comment>
<protein>
    <submittedName>
        <fullName evidence="6">LysR family transcriptional regulator</fullName>
    </submittedName>
</protein>
<keyword evidence="4" id="KW-0804">Transcription</keyword>
<dbReference type="PRINTS" id="PR00039">
    <property type="entry name" value="HTHLYSR"/>
</dbReference>
<comment type="similarity">
    <text evidence="1">Belongs to the LysR transcriptional regulatory family.</text>
</comment>
<dbReference type="InterPro" id="IPR036390">
    <property type="entry name" value="WH_DNA-bd_sf"/>
</dbReference>
<dbReference type="InterPro" id="IPR005119">
    <property type="entry name" value="LysR_subst-bd"/>
</dbReference>
<dbReference type="PROSITE" id="PS50931">
    <property type="entry name" value="HTH_LYSR"/>
    <property type="match status" value="1"/>
</dbReference>
<dbReference type="RefSeq" id="WP_189429852.1">
    <property type="nucleotide sequence ID" value="NZ_BNAO01000001.1"/>
</dbReference>
<dbReference type="Gene3D" id="1.10.10.10">
    <property type="entry name" value="Winged helix-like DNA-binding domain superfamily/Winged helix DNA-binding domain"/>
    <property type="match status" value="1"/>
</dbReference>
<evidence type="ECO:0000256" key="4">
    <source>
        <dbReference type="ARBA" id="ARBA00023163"/>
    </source>
</evidence>